<dbReference type="OrthoDB" id="9768177at2"/>
<dbReference type="InterPro" id="IPR023997">
    <property type="entry name" value="TonB-dep_OMP_SusC/RagA_CS"/>
</dbReference>
<dbReference type="NCBIfam" id="TIGR04057">
    <property type="entry name" value="SusC_RagA_signa"/>
    <property type="match status" value="1"/>
</dbReference>
<accession>A0A561P3R5</accession>
<evidence type="ECO:0000256" key="3">
    <source>
        <dbReference type="ARBA" id="ARBA00023237"/>
    </source>
</evidence>
<dbReference type="Gene3D" id="3.55.50.30">
    <property type="match status" value="1"/>
</dbReference>
<dbReference type="InterPro" id="IPR008969">
    <property type="entry name" value="CarboxyPept-like_regulatory"/>
</dbReference>
<protein>
    <submittedName>
        <fullName evidence="7">TonB-linked SusC/RagA family outer membrane protein</fullName>
    </submittedName>
</protein>
<keyword evidence="1 4" id="KW-0813">Transport</keyword>
<reference evidence="7 8" key="1">
    <citation type="submission" date="2019-06" db="EMBL/GenBank/DDBJ databases">
        <title>Sorghum-associated microbial communities from plants grown in Nebraska, USA.</title>
        <authorList>
            <person name="Schachtman D."/>
        </authorList>
    </citation>
    <scope>NUCLEOTIDE SEQUENCE [LARGE SCALE GENOMIC DNA]</scope>
    <source>
        <strain evidence="7 8">1209</strain>
    </source>
</reference>
<evidence type="ECO:0000313" key="8">
    <source>
        <dbReference type="Proteomes" id="UP000320811"/>
    </source>
</evidence>
<evidence type="ECO:0000256" key="4">
    <source>
        <dbReference type="PROSITE-ProRule" id="PRU01360"/>
    </source>
</evidence>
<keyword evidence="4" id="KW-1134">Transmembrane beta strand</keyword>
<dbReference type="InterPro" id="IPR023996">
    <property type="entry name" value="TonB-dep_OMP_SusC/RagA"/>
</dbReference>
<dbReference type="AlphaFoldDB" id="A0A561P3R5"/>
<dbReference type="GO" id="GO:0005509">
    <property type="term" value="F:calcium ion binding"/>
    <property type="evidence" value="ECO:0007669"/>
    <property type="project" value="InterPro"/>
</dbReference>
<feature type="signal peptide" evidence="5">
    <location>
        <begin position="1"/>
        <end position="45"/>
    </location>
</feature>
<feature type="domain" description="EF-hand" evidence="6">
    <location>
        <begin position="948"/>
        <end position="970"/>
    </location>
</feature>
<evidence type="ECO:0000256" key="2">
    <source>
        <dbReference type="ARBA" id="ARBA00023136"/>
    </source>
</evidence>
<dbReference type="InterPro" id="IPR039426">
    <property type="entry name" value="TonB-dep_rcpt-like"/>
</dbReference>
<dbReference type="Pfam" id="PF07715">
    <property type="entry name" value="Plug"/>
    <property type="match status" value="1"/>
</dbReference>
<dbReference type="InterPro" id="IPR011662">
    <property type="entry name" value="Secretin/TonB_short_N"/>
</dbReference>
<dbReference type="PROSITE" id="PS50222">
    <property type="entry name" value="EF_HAND_2"/>
    <property type="match status" value="1"/>
</dbReference>
<comment type="subcellular location">
    <subcellularLocation>
        <location evidence="4">Cell outer membrane</location>
        <topology evidence="4">Multi-pass membrane protein</topology>
    </subcellularLocation>
</comment>
<dbReference type="InterPro" id="IPR037066">
    <property type="entry name" value="Plug_dom_sf"/>
</dbReference>
<gene>
    <name evidence="7" type="ORF">FHW36_1135</name>
</gene>
<sequence length="1127" mass="124294">MKLRFHKQFLVSRWKANCFRQSTKILLVMKVTCLLVLSACLQVSAEGFGQNITLHVKNAPLAKVFREISRQSGYQVFANDRLLKGIGRISADLQEVSLKAALDACFKDQPLSYVFVGKTVVIKQEENTAPAAPFIEVKGVISDDKGNPLPGATIRVKGKKKAVVSDSQGAFTLVANPGDQLLISFIGYEDQVVAVTAQTDIRITMKLASSKMNELIVVGYGKQAKQQVTSAITTVKTDNFKDAPYTDIQSALAGRAAGVVINFSGGEPGSVPSMTIRGGEPLIGQSAPLYVIDGIIRDQDAFTALNTNDIESISILKDAAATAVYGSKASAGIVQVTTKSGQTGKPKVSYSNNMAWNTPNLFPKLINSYDKALVGNAIGEAAGNGKYSVYSQDQLNKIKSGTDPDYPNTDWYGLSFRKYARQQNHALSVSGGTKETKYYAGLGYFNQGSNYINNSFRVQRFSYNTKISTSFDPIGLNIALGVNGYYTYSTQPPAGSGSIFSHIVAKSPLEQAFNKDGSFSPLVDHPLAEIYSPGYSRNETMFNDGNLTFTWNVPWIKGLTLKALGDYTFISNPSKTFSVLATQYNTDGTIYPTPKPSLTESSSNSRAYNVEFQADYNTAFGKHSLGATLVSITRGGNNKWFSAQRKNFASTAIDQMFAGDAATQVNDGSASEWGEVGYVGRIKYDYAKKYLLEFAGRYDGSDYFPPSKRFGFFPAVSAGWIISEEGFYNDLNLDKVFSYFKFKGSYGKVGAIGGTKYAYLPQYGVHTQTYVANGNLVNGYYEGGLTIANQNITWFSTRSRDFGIEFETLKKKLSGNIDYFYTRTTNILGSPAYRYTDPLGQGLPQVLTDAATRKEGFDAAINYNFNINRELKGYIGVNCTYFNYLWERTNEDSAALTNPYTRSQGVNQDYYAAMYGSRGLYQNLDDIMNNPSRITSSALSLGDVWLEDTNGDGKIDAQDFRRLGKSTSPRFTFGIPFGLEFKGLKLDALIQGSGTRNVYLGGYLQGGEGFGRINFDFQKNYWLSSNKEAEFPRAGNNTMNSNNNYTSSTFWLKNARFVRLKSVTLTYNFRRLLKKTSQFNELSAFVSGNNLLTFSPVDKFFDPELADNNNFFYPVNKTYSVGIRVGF</sequence>
<evidence type="ECO:0000256" key="5">
    <source>
        <dbReference type="SAM" id="SignalP"/>
    </source>
</evidence>
<dbReference type="Pfam" id="PF13715">
    <property type="entry name" value="CarbopepD_reg_2"/>
    <property type="match status" value="1"/>
</dbReference>
<dbReference type="Proteomes" id="UP000320811">
    <property type="component" value="Unassembled WGS sequence"/>
</dbReference>
<comment type="similarity">
    <text evidence="4">Belongs to the TonB-dependent receptor family.</text>
</comment>
<dbReference type="InterPro" id="IPR002048">
    <property type="entry name" value="EF_hand_dom"/>
</dbReference>
<evidence type="ECO:0000313" key="7">
    <source>
        <dbReference type="EMBL" id="TWF32752.1"/>
    </source>
</evidence>
<keyword evidence="4" id="KW-0812">Transmembrane</keyword>
<dbReference type="GO" id="GO:0009279">
    <property type="term" value="C:cell outer membrane"/>
    <property type="evidence" value="ECO:0007669"/>
    <property type="project" value="UniProtKB-SubCell"/>
</dbReference>
<dbReference type="InterPro" id="IPR012910">
    <property type="entry name" value="Plug_dom"/>
</dbReference>
<dbReference type="SUPFAM" id="SSF49464">
    <property type="entry name" value="Carboxypeptidase regulatory domain-like"/>
    <property type="match status" value="1"/>
</dbReference>
<evidence type="ECO:0000256" key="1">
    <source>
        <dbReference type="ARBA" id="ARBA00022448"/>
    </source>
</evidence>
<organism evidence="7 8">
    <name type="scientific">Chitinophaga polysaccharea</name>
    <dbReference type="NCBI Taxonomy" id="1293035"/>
    <lineage>
        <taxon>Bacteria</taxon>
        <taxon>Pseudomonadati</taxon>
        <taxon>Bacteroidota</taxon>
        <taxon>Chitinophagia</taxon>
        <taxon>Chitinophagales</taxon>
        <taxon>Chitinophagaceae</taxon>
        <taxon>Chitinophaga</taxon>
    </lineage>
</organism>
<dbReference type="InterPro" id="IPR018247">
    <property type="entry name" value="EF_Hand_1_Ca_BS"/>
</dbReference>
<dbReference type="EMBL" id="VIWO01000013">
    <property type="protein sequence ID" value="TWF32752.1"/>
    <property type="molecule type" value="Genomic_DNA"/>
</dbReference>
<dbReference type="Gene3D" id="2.170.130.10">
    <property type="entry name" value="TonB-dependent receptor, plug domain"/>
    <property type="match status" value="1"/>
</dbReference>
<dbReference type="PROSITE" id="PS00018">
    <property type="entry name" value="EF_HAND_1"/>
    <property type="match status" value="1"/>
</dbReference>
<evidence type="ECO:0000259" key="6">
    <source>
        <dbReference type="PROSITE" id="PS50222"/>
    </source>
</evidence>
<dbReference type="Gene3D" id="2.60.40.1120">
    <property type="entry name" value="Carboxypeptidase-like, regulatory domain"/>
    <property type="match status" value="1"/>
</dbReference>
<dbReference type="PROSITE" id="PS52016">
    <property type="entry name" value="TONB_DEPENDENT_REC_3"/>
    <property type="match status" value="1"/>
</dbReference>
<keyword evidence="5" id="KW-0732">Signal</keyword>
<dbReference type="NCBIfam" id="TIGR04056">
    <property type="entry name" value="OMP_RagA_SusC"/>
    <property type="match status" value="1"/>
</dbReference>
<dbReference type="SMART" id="SM00965">
    <property type="entry name" value="STN"/>
    <property type="match status" value="1"/>
</dbReference>
<keyword evidence="2 4" id="KW-0472">Membrane</keyword>
<name>A0A561P3R5_9BACT</name>
<keyword evidence="8" id="KW-1185">Reference proteome</keyword>
<keyword evidence="3 4" id="KW-0998">Cell outer membrane</keyword>
<comment type="caution">
    <text evidence="7">The sequence shown here is derived from an EMBL/GenBank/DDBJ whole genome shotgun (WGS) entry which is preliminary data.</text>
</comment>
<dbReference type="SUPFAM" id="SSF56935">
    <property type="entry name" value="Porins"/>
    <property type="match status" value="1"/>
</dbReference>
<feature type="chain" id="PRO_5021842641" evidence="5">
    <location>
        <begin position="46"/>
        <end position="1127"/>
    </location>
</feature>
<proteinExistence type="inferred from homology"/>